<feature type="transmembrane region" description="Helical" evidence="1">
    <location>
        <begin position="84"/>
        <end position="102"/>
    </location>
</feature>
<evidence type="ECO:0000313" key="3">
    <source>
        <dbReference type="EMBL" id="TWU22714.1"/>
    </source>
</evidence>
<evidence type="ECO:0000259" key="2">
    <source>
        <dbReference type="Pfam" id="PF04773"/>
    </source>
</evidence>
<dbReference type="GO" id="GO:0016989">
    <property type="term" value="F:sigma factor antagonist activity"/>
    <property type="evidence" value="ECO:0007669"/>
    <property type="project" value="TreeGrafter"/>
</dbReference>
<gene>
    <name evidence="3" type="ORF">Pla144_41750</name>
</gene>
<feature type="domain" description="FecR protein" evidence="2">
    <location>
        <begin position="160"/>
        <end position="241"/>
    </location>
</feature>
<dbReference type="Gene3D" id="2.60.120.1440">
    <property type="match status" value="1"/>
</dbReference>
<proteinExistence type="predicted"/>
<dbReference type="PANTHER" id="PTHR30273">
    <property type="entry name" value="PERIPLASMIC SIGNAL SENSOR AND SIGMA FACTOR ACTIVATOR FECR-RELATED"/>
    <property type="match status" value="1"/>
</dbReference>
<evidence type="ECO:0000256" key="1">
    <source>
        <dbReference type="SAM" id="Phobius"/>
    </source>
</evidence>
<dbReference type="Proteomes" id="UP000318437">
    <property type="component" value="Unassembled WGS sequence"/>
</dbReference>
<accession>A0A5C6CGM9</accession>
<dbReference type="RefSeq" id="WP_197530846.1">
    <property type="nucleotide sequence ID" value="NZ_SJPS01000007.1"/>
</dbReference>
<comment type="caution">
    <text evidence="3">The sequence shown here is derived from an EMBL/GenBank/DDBJ whole genome shotgun (WGS) entry which is preliminary data.</text>
</comment>
<dbReference type="AlphaFoldDB" id="A0A5C6CGM9"/>
<organism evidence="3 4">
    <name type="scientific">Bythopirellula polymerisocia</name>
    <dbReference type="NCBI Taxonomy" id="2528003"/>
    <lineage>
        <taxon>Bacteria</taxon>
        <taxon>Pseudomonadati</taxon>
        <taxon>Planctomycetota</taxon>
        <taxon>Planctomycetia</taxon>
        <taxon>Pirellulales</taxon>
        <taxon>Lacipirellulaceae</taxon>
        <taxon>Bythopirellula</taxon>
    </lineage>
</organism>
<reference evidence="3 4" key="1">
    <citation type="submission" date="2019-02" db="EMBL/GenBank/DDBJ databases">
        <title>Deep-cultivation of Planctomycetes and their phenomic and genomic characterization uncovers novel biology.</title>
        <authorList>
            <person name="Wiegand S."/>
            <person name="Jogler M."/>
            <person name="Boedeker C."/>
            <person name="Pinto D."/>
            <person name="Vollmers J."/>
            <person name="Rivas-Marin E."/>
            <person name="Kohn T."/>
            <person name="Peeters S.H."/>
            <person name="Heuer A."/>
            <person name="Rast P."/>
            <person name="Oberbeckmann S."/>
            <person name="Bunk B."/>
            <person name="Jeske O."/>
            <person name="Meyerdierks A."/>
            <person name="Storesund J.E."/>
            <person name="Kallscheuer N."/>
            <person name="Luecker S."/>
            <person name="Lage O.M."/>
            <person name="Pohl T."/>
            <person name="Merkel B.J."/>
            <person name="Hornburger P."/>
            <person name="Mueller R.-W."/>
            <person name="Bruemmer F."/>
            <person name="Labrenz M."/>
            <person name="Spormann A.M."/>
            <person name="Op Den Camp H."/>
            <person name="Overmann J."/>
            <person name="Amann R."/>
            <person name="Jetten M.S.M."/>
            <person name="Mascher T."/>
            <person name="Medema M.H."/>
            <person name="Devos D.P."/>
            <person name="Kaster A.-K."/>
            <person name="Ovreas L."/>
            <person name="Rohde M."/>
            <person name="Galperin M.Y."/>
            <person name="Jogler C."/>
        </authorList>
    </citation>
    <scope>NUCLEOTIDE SEQUENCE [LARGE SCALE GENOMIC DNA]</scope>
    <source>
        <strain evidence="3 4">Pla144</strain>
    </source>
</reference>
<keyword evidence="1" id="KW-0812">Transmembrane</keyword>
<dbReference type="Pfam" id="PF04773">
    <property type="entry name" value="FecR"/>
    <property type="match status" value="1"/>
</dbReference>
<keyword evidence="1" id="KW-1133">Transmembrane helix</keyword>
<protein>
    <submittedName>
        <fullName evidence="3">FecR protein</fullName>
    </submittedName>
</protein>
<dbReference type="InterPro" id="IPR012373">
    <property type="entry name" value="Ferrdict_sens_TM"/>
</dbReference>
<evidence type="ECO:0000313" key="4">
    <source>
        <dbReference type="Proteomes" id="UP000318437"/>
    </source>
</evidence>
<keyword evidence="1" id="KW-0472">Membrane</keyword>
<dbReference type="PANTHER" id="PTHR30273:SF2">
    <property type="entry name" value="PROTEIN FECR"/>
    <property type="match status" value="1"/>
</dbReference>
<name>A0A5C6CGM9_9BACT</name>
<dbReference type="InterPro" id="IPR006860">
    <property type="entry name" value="FecR"/>
</dbReference>
<sequence>MSSERETLLKLCDLVSSGQADEAQVADLEAWMLEDESARQVFLDWSALHVDLQNLVGAQSSRVVLEEEMNRSSHTVRSILSSKWFGALAAVFAIALLSINWYRNEATPPLAESESSSELELDGMAIVNRIENVSWAEKVKKYAVGDLLKSSNWIEIESGVAEIEFGQGAVVILEGPARFVAKSTSVGFLDYGKLASVVPPWADGFRIDTSSVEVVDRGTQFVLEVTRDQKVSVGVTKGEVEVRQQGSSRETTAEKAMHRILAGSSIQSLGSKIEDTLFNEQWNSLSQQLPYRPDHTEVEVIAKYRRDFKPGIANEPRSDGNWRYFANLWSPVKEVDDYKELLWDSRRTVYDPNGDRGWEAGPHLRASNFSYRGGHPGQGIQQTDADFDHYVIAAYQVPKAGRYLIKSGWLLRAESREDLVNQSVDLRVWVNKNPSVVEETCSNKGLLRFQGDLGELLEGDWIYVAVGPQSVSYNDRFEWDFAIVREIEGVTL</sequence>
<dbReference type="EMBL" id="SJPS01000007">
    <property type="protein sequence ID" value="TWU22714.1"/>
    <property type="molecule type" value="Genomic_DNA"/>
</dbReference>
<keyword evidence="4" id="KW-1185">Reference proteome</keyword>